<proteinExistence type="predicted"/>
<comment type="caution">
    <text evidence="3">The sequence shown here is derived from an EMBL/GenBank/DDBJ whole genome shotgun (WGS) entry which is preliminary data.</text>
</comment>
<gene>
    <name evidence="3" type="ORF">IAA19_00445</name>
</gene>
<dbReference type="Proteomes" id="UP000824062">
    <property type="component" value="Unassembled WGS sequence"/>
</dbReference>
<dbReference type="GO" id="GO:0016740">
    <property type="term" value="F:transferase activity"/>
    <property type="evidence" value="ECO:0007669"/>
    <property type="project" value="UniProtKB-KW"/>
</dbReference>
<dbReference type="Pfam" id="PF03610">
    <property type="entry name" value="EIIA-man"/>
    <property type="match status" value="1"/>
</dbReference>
<sequence>MRHVILASHHRFADGLKDTLEFIGGVENITAVSAYVDDTPLEETVSKIFAEIPPEDEVLVLTDIMQGSVNQAFAPYISDHVFLVAGVNVACCLELTLETGPLSPEVIRETIAQASQQMVFMNECQVEDCEDDE</sequence>
<dbReference type="SUPFAM" id="SSF53062">
    <property type="entry name" value="PTS system fructose IIA component-like"/>
    <property type="match status" value="1"/>
</dbReference>
<reference evidence="3" key="1">
    <citation type="journal article" date="2021" name="PeerJ">
        <title>Extensive microbial diversity within the chicken gut microbiome revealed by metagenomics and culture.</title>
        <authorList>
            <person name="Gilroy R."/>
            <person name="Ravi A."/>
            <person name="Getino M."/>
            <person name="Pursley I."/>
            <person name="Horton D.L."/>
            <person name="Alikhan N.F."/>
            <person name="Baker D."/>
            <person name="Gharbi K."/>
            <person name="Hall N."/>
            <person name="Watson M."/>
            <person name="Adriaenssens E.M."/>
            <person name="Foster-Nyarko E."/>
            <person name="Jarju S."/>
            <person name="Secka A."/>
            <person name="Antonio M."/>
            <person name="Oren A."/>
            <person name="Chaudhuri R.R."/>
            <person name="La Ragione R."/>
            <person name="Hildebrand F."/>
            <person name="Pallen M.J."/>
        </authorList>
    </citation>
    <scope>NUCLEOTIDE SEQUENCE</scope>
    <source>
        <strain evidence="3">ChiHjej12B11-14209</strain>
    </source>
</reference>
<dbReference type="InterPro" id="IPR004701">
    <property type="entry name" value="PTS_EIIA_man-typ"/>
</dbReference>
<dbReference type="PANTHER" id="PTHR33799">
    <property type="entry name" value="PTS PERMEASE-RELATED-RELATED"/>
    <property type="match status" value="1"/>
</dbReference>
<accession>A0A9D2EXC3</accession>
<organism evidence="3 4">
    <name type="scientific">Candidatus Olsenella pullistercoris</name>
    <dbReference type="NCBI Taxonomy" id="2838712"/>
    <lineage>
        <taxon>Bacteria</taxon>
        <taxon>Bacillati</taxon>
        <taxon>Actinomycetota</taxon>
        <taxon>Coriobacteriia</taxon>
        <taxon>Coriobacteriales</taxon>
        <taxon>Atopobiaceae</taxon>
        <taxon>Olsenella</taxon>
    </lineage>
</organism>
<dbReference type="GO" id="GO:0009401">
    <property type="term" value="P:phosphoenolpyruvate-dependent sugar phosphotransferase system"/>
    <property type="evidence" value="ECO:0007669"/>
    <property type="project" value="InterPro"/>
</dbReference>
<dbReference type="InterPro" id="IPR036662">
    <property type="entry name" value="PTS_EIIA_man-typ_sf"/>
</dbReference>
<dbReference type="InterPro" id="IPR051471">
    <property type="entry name" value="Bacterial_PTS_sugar_comp"/>
</dbReference>
<dbReference type="AlphaFoldDB" id="A0A9D2EXC3"/>
<name>A0A9D2EXC3_9ACTN</name>
<feature type="domain" description="PTS EIIA type-4" evidence="2">
    <location>
        <begin position="1"/>
        <end position="119"/>
    </location>
</feature>
<evidence type="ECO:0000313" key="4">
    <source>
        <dbReference type="Proteomes" id="UP000824062"/>
    </source>
</evidence>
<dbReference type="EMBL" id="DXBM01000009">
    <property type="protein sequence ID" value="HIZ45483.1"/>
    <property type="molecule type" value="Genomic_DNA"/>
</dbReference>
<evidence type="ECO:0000259" key="2">
    <source>
        <dbReference type="PROSITE" id="PS51096"/>
    </source>
</evidence>
<dbReference type="Gene3D" id="3.40.50.510">
    <property type="entry name" value="Phosphotransferase system, mannose-type IIA component"/>
    <property type="match status" value="1"/>
</dbReference>
<reference evidence="3" key="2">
    <citation type="submission" date="2021-04" db="EMBL/GenBank/DDBJ databases">
        <authorList>
            <person name="Gilroy R."/>
        </authorList>
    </citation>
    <scope>NUCLEOTIDE SEQUENCE</scope>
    <source>
        <strain evidence="3">ChiHjej12B11-14209</strain>
    </source>
</reference>
<evidence type="ECO:0000256" key="1">
    <source>
        <dbReference type="ARBA" id="ARBA00022679"/>
    </source>
</evidence>
<dbReference type="PROSITE" id="PS51096">
    <property type="entry name" value="PTS_EIIA_TYPE_4"/>
    <property type="match status" value="1"/>
</dbReference>
<dbReference type="GO" id="GO:0016020">
    <property type="term" value="C:membrane"/>
    <property type="evidence" value="ECO:0007669"/>
    <property type="project" value="InterPro"/>
</dbReference>
<keyword evidence="1" id="KW-0808">Transferase</keyword>
<dbReference type="PANTHER" id="PTHR33799:SF1">
    <property type="entry name" value="PTS SYSTEM MANNOSE-SPECIFIC EIIAB COMPONENT-RELATED"/>
    <property type="match status" value="1"/>
</dbReference>
<evidence type="ECO:0000313" key="3">
    <source>
        <dbReference type="EMBL" id="HIZ45483.1"/>
    </source>
</evidence>
<protein>
    <recommendedName>
        <fullName evidence="2">PTS EIIA type-4 domain-containing protein</fullName>
    </recommendedName>
</protein>